<proteinExistence type="predicted"/>
<dbReference type="RefSeq" id="WP_311585714.1">
    <property type="nucleotide sequence ID" value="NZ_JAVRFH010000126.1"/>
</dbReference>
<name>A0ABU3B268_9ACTN</name>
<reference evidence="1" key="1">
    <citation type="submission" date="2024-05" db="EMBL/GenBank/DDBJ databases">
        <title>30 novel species of actinomycetes from the DSMZ collection.</title>
        <authorList>
            <person name="Nouioui I."/>
        </authorList>
    </citation>
    <scope>NUCLEOTIDE SEQUENCE</scope>
    <source>
        <strain evidence="1">DSM 40712</strain>
    </source>
</reference>
<gene>
    <name evidence="1" type="ORF">RM812_40365</name>
</gene>
<dbReference type="Proteomes" id="UP001180724">
    <property type="component" value="Unassembled WGS sequence"/>
</dbReference>
<keyword evidence="2" id="KW-1185">Reference proteome</keyword>
<sequence>MQAAGLVAVERVQGVLDVLLGNLAGIGEPVGAPRFEGAHDGAHVVLDGLGAAGPAGGAALAEEYIDEGVHRGGEGQAGEGGGVVPGAGDVRVDGRLCGEQAALAEVIDDAGALEVGSRRGQGPDVALL</sequence>
<evidence type="ECO:0000313" key="1">
    <source>
        <dbReference type="EMBL" id="MDT0616349.1"/>
    </source>
</evidence>
<evidence type="ECO:0000313" key="2">
    <source>
        <dbReference type="Proteomes" id="UP001180724"/>
    </source>
</evidence>
<organism evidence="1 2">
    <name type="scientific">Streptomyces lancefieldiae</name>
    <dbReference type="NCBI Taxonomy" id="3075520"/>
    <lineage>
        <taxon>Bacteria</taxon>
        <taxon>Bacillati</taxon>
        <taxon>Actinomycetota</taxon>
        <taxon>Actinomycetes</taxon>
        <taxon>Kitasatosporales</taxon>
        <taxon>Streptomycetaceae</taxon>
        <taxon>Streptomyces</taxon>
    </lineage>
</organism>
<protein>
    <submittedName>
        <fullName evidence="1">Uncharacterized protein</fullName>
    </submittedName>
</protein>
<dbReference type="EMBL" id="JAVRFH010000126">
    <property type="protein sequence ID" value="MDT0616349.1"/>
    <property type="molecule type" value="Genomic_DNA"/>
</dbReference>
<accession>A0ABU3B268</accession>
<comment type="caution">
    <text evidence="1">The sequence shown here is derived from an EMBL/GenBank/DDBJ whole genome shotgun (WGS) entry which is preliminary data.</text>
</comment>